<evidence type="ECO:0000256" key="3">
    <source>
        <dbReference type="ARBA" id="ARBA00022692"/>
    </source>
</evidence>
<keyword evidence="5" id="KW-1133">Transmembrane helix</keyword>
<evidence type="ECO:0000313" key="8">
    <source>
        <dbReference type="Proteomes" id="UP000266841"/>
    </source>
</evidence>
<organism evidence="7 8">
    <name type="scientific">Thalassiosira oceanica</name>
    <name type="common">Marine diatom</name>
    <dbReference type="NCBI Taxonomy" id="159749"/>
    <lineage>
        <taxon>Eukaryota</taxon>
        <taxon>Sar</taxon>
        <taxon>Stramenopiles</taxon>
        <taxon>Ochrophyta</taxon>
        <taxon>Bacillariophyta</taxon>
        <taxon>Coscinodiscophyceae</taxon>
        <taxon>Thalassiosirophycidae</taxon>
        <taxon>Thalassiosirales</taxon>
        <taxon>Thalassiosiraceae</taxon>
        <taxon>Thalassiosira</taxon>
    </lineage>
</organism>
<evidence type="ECO:0000256" key="4">
    <source>
        <dbReference type="ARBA" id="ARBA00022729"/>
    </source>
</evidence>
<dbReference type="Proteomes" id="UP000266841">
    <property type="component" value="Unassembled WGS sequence"/>
</dbReference>
<dbReference type="AlphaFoldDB" id="K0T2Y7"/>
<evidence type="ECO:0000256" key="6">
    <source>
        <dbReference type="ARBA" id="ARBA00023136"/>
    </source>
</evidence>
<dbReference type="EMBL" id="AGNL01004934">
    <property type="protein sequence ID" value="EJK73028.1"/>
    <property type="molecule type" value="Genomic_DNA"/>
</dbReference>
<evidence type="ECO:0000256" key="5">
    <source>
        <dbReference type="ARBA" id="ARBA00022989"/>
    </source>
</evidence>
<reference evidence="7 8" key="1">
    <citation type="journal article" date="2012" name="Genome Biol.">
        <title>Genome and low-iron response of an oceanic diatom adapted to chronic iron limitation.</title>
        <authorList>
            <person name="Lommer M."/>
            <person name="Specht M."/>
            <person name="Roy A.S."/>
            <person name="Kraemer L."/>
            <person name="Andreson R."/>
            <person name="Gutowska M.A."/>
            <person name="Wolf J."/>
            <person name="Bergner S.V."/>
            <person name="Schilhabel M.B."/>
            <person name="Klostermeier U.C."/>
            <person name="Beiko R.G."/>
            <person name="Rosenstiel P."/>
            <person name="Hippler M."/>
            <person name="Laroche J."/>
        </authorList>
    </citation>
    <scope>NUCLEOTIDE SEQUENCE [LARGE SCALE GENOMIC DNA]</scope>
    <source>
        <strain evidence="7 8">CCMP1005</strain>
    </source>
</reference>
<gene>
    <name evidence="7" type="ORF">THAOC_05374</name>
</gene>
<keyword evidence="6" id="KW-0472">Membrane</keyword>
<protein>
    <submittedName>
        <fullName evidence="7">Uncharacterized protein</fullName>
    </submittedName>
</protein>
<dbReference type="InterPro" id="IPR004240">
    <property type="entry name" value="EMP70"/>
</dbReference>
<feature type="non-terminal residue" evidence="7">
    <location>
        <position position="1"/>
    </location>
</feature>
<evidence type="ECO:0000256" key="1">
    <source>
        <dbReference type="ARBA" id="ARBA00004141"/>
    </source>
</evidence>
<sequence>FLAGDRIKSSPYRLAMNVDMICEQLCITNLGQGEENEFVRAIRNDYRNNWIVDKTSRPRARSRRKQWRRRFSGRGFPWALLTRTRKRHMYTIMSIMKSSITKLRWNRTSSVWFVSR</sequence>
<dbReference type="GO" id="GO:0016020">
    <property type="term" value="C:membrane"/>
    <property type="evidence" value="ECO:0007669"/>
    <property type="project" value="UniProtKB-SubCell"/>
</dbReference>
<keyword evidence="4" id="KW-0732">Signal</keyword>
<keyword evidence="3" id="KW-0812">Transmembrane</keyword>
<comment type="subcellular location">
    <subcellularLocation>
        <location evidence="1">Membrane</location>
        <topology evidence="1">Multi-pass membrane protein</topology>
    </subcellularLocation>
</comment>
<accession>K0T2Y7</accession>
<proteinExistence type="inferred from homology"/>
<comment type="caution">
    <text evidence="7">The sequence shown here is derived from an EMBL/GenBank/DDBJ whole genome shotgun (WGS) entry which is preliminary data.</text>
</comment>
<name>K0T2Y7_THAOC</name>
<comment type="similarity">
    <text evidence="2">Belongs to the nonaspanin (TM9SF) (TC 9.A.2) family.</text>
</comment>
<dbReference type="OrthoDB" id="1666796at2759"/>
<evidence type="ECO:0000256" key="2">
    <source>
        <dbReference type="ARBA" id="ARBA00005227"/>
    </source>
</evidence>
<evidence type="ECO:0000313" key="7">
    <source>
        <dbReference type="EMBL" id="EJK73028.1"/>
    </source>
</evidence>
<keyword evidence="8" id="KW-1185">Reference proteome</keyword>
<dbReference type="Pfam" id="PF02990">
    <property type="entry name" value="EMP70"/>
    <property type="match status" value="1"/>
</dbReference>